<organism evidence="2 3">
    <name type="scientific">Alkalihalobacterium chitinilyticum</name>
    <dbReference type="NCBI Taxonomy" id="2980103"/>
    <lineage>
        <taxon>Bacteria</taxon>
        <taxon>Bacillati</taxon>
        <taxon>Bacillota</taxon>
        <taxon>Bacilli</taxon>
        <taxon>Bacillales</taxon>
        <taxon>Bacillaceae</taxon>
        <taxon>Alkalihalobacterium</taxon>
    </lineage>
</organism>
<evidence type="ECO:0000313" key="3">
    <source>
        <dbReference type="Proteomes" id="UP001148125"/>
    </source>
</evidence>
<name>A0ABT5VJ08_9BACI</name>
<evidence type="ECO:0000259" key="1">
    <source>
        <dbReference type="Pfam" id="PF05524"/>
    </source>
</evidence>
<comment type="caution">
    <text evidence="2">The sequence shown here is derived from an EMBL/GenBank/DDBJ whole genome shotgun (WGS) entry which is preliminary data.</text>
</comment>
<dbReference type="SUPFAM" id="SSF58104">
    <property type="entry name" value="Methyl-accepting chemotaxis protein (MCP) signaling domain"/>
    <property type="match status" value="1"/>
</dbReference>
<dbReference type="Proteomes" id="UP001148125">
    <property type="component" value="Unassembled WGS sequence"/>
</dbReference>
<keyword evidence="3" id="KW-1185">Reference proteome</keyword>
<evidence type="ECO:0000313" key="2">
    <source>
        <dbReference type="EMBL" id="MDE5415292.1"/>
    </source>
</evidence>
<gene>
    <name evidence="2" type="ORF">N7Z68_18185</name>
</gene>
<dbReference type="Pfam" id="PF05524">
    <property type="entry name" value="PEP-utilisers_N"/>
    <property type="match status" value="1"/>
</dbReference>
<dbReference type="InterPro" id="IPR008731">
    <property type="entry name" value="PTS_EIN"/>
</dbReference>
<dbReference type="Gene3D" id="1.10.287.950">
    <property type="entry name" value="Methyl-accepting chemotaxis protein"/>
    <property type="match status" value="1"/>
</dbReference>
<dbReference type="RefSeq" id="WP_275119896.1">
    <property type="nucleotide sequence ID" value="NZ_JAOTPO010000014.1"/>
</dbReference>
<sequence length="124" mass="13752">MEKKQCNSVCKGIIIGSAVTVAALLTYPKTRKKIVEGAEEMRHAAQGATSYIKENREELIEKIRDTSTQISDALKSVSHDVKQISESAQHIKTSSVEVIDAAREVVEDIKKIKEPKKEDPFEGI</sequence>
<protein>
    <submittedName>
        <fullName evidence="2">YtxH domain-containing protein</fullName>
    </submittedName>
</protein>
<feature type="domain" description="Phosphotransferase system enzyme I N-terminal" evidence="1">
    <location>
        <begin position="8"/>
        <end position="110"/>
    </location>
</feature>
<proteinExistence type="predicted"/>
<reference evidence="2" key="1">
    <citation type="submission" date="2024-05" db="EMBL/GenBank/DDBJ databases">
        <title>Alkalihalobacillus sp. strain MEB203 novel alkaliphilic bacterium from Lonar Lake, India.</title>
        <authorList>
            <person name="Joshi A."/>
            <person name="Thite S."/>
            <person name="Mengade P."/>
        </authorList>
    </citation>
    <scope>NUCLEOTIDE SEQUENCE</scope>
    <source>
        <strain evidence="2">MEB 203</strain>
    </source>
</reference>
<dbReference type="EMBL" id="JAOTPO010000014">
    <property type="protein sequence ID" value="MDE5415292.1"/>
    <property type="molecule type" value="Genomic_DNA"/>
</dbReference>
<accession>A0ABT5VJ08</accession>